<name>A0A0F9DTW9_9ZZZZ</name>
<proteinExistence type="predicted"/>
<dbReference type="AlphaFoldDB" id="A0A0F9DTW9"/>
<evidence type="ECO:0000313" key="1">
    <source>
        <dbReference type="EMBL" id="KKL65204.1"/>
    </source>
</evidence>
<dbReference type="EMBL" id="LAZR01027609">
    <property type="protein sequence ID" value="KKL65204.1"/>
    <property type="molecule type" value="Genomic_DNA"/>
</dbReference>
<accession>A0A0F9DTW9</accession>
<reference evidence="1" key="1">
    <citation type="journal article" date="2015" name="Nature">
        <title>Complex archaea that bridge the gap between prokaryotes and eukaryotes.</title>
        <authorList>
            <person name="Spang A."/>
            <person name="Saw J.H."/>
            <person name="Jorgensen S.L."/>
            <person name="Zaremba-Niedzwiedzka K."/>
            <person name="Martijn J."/>
            <person name="Lind A.E."/>
            <person name="van Eijk R."/>
            <person name="Schleper C."/>
            <person name="Guy L."/>
            <person name="Ettema T.J."/>
        </authorList>
    </citation>
    <scope>NUCLEOTIDE SEQUENCE</scope>
</reference>
<feature type="non-terminal residue" evidence="1">
    <location>
        <position position="131"/>
    </location>
</feature>
<gene>
    <name evidence="1" type="ORF">LCGC14_2157290</name>
</gene>
<sequence length="131" mass="14825">MADREARLTAAKSLSEFESAMFNANLESMREMESLILGNVIAESIGTRQYAKIATYLAIHEQIVQAAFRAGDDLTAKTFELSKVIKFAKDPKKIQQHWDEYIMRIQSEFPDQAAILQASAPDADLLWSTRR</sequence>
<comment type="caution">
    <text evidence="1">The sequence shown here is derived from an EMBL/GenBank/DDBJ whole genome shotgun (WGS) entry which is preliminary data.</text>
</comment>
<protein>
    <submittedName>
        <fullName evidence="1">Uncharacterized protein</fullName>
    </submittedName>
</protein>
<organism evidence="1">
    <name type="scientific">marine sediment metagenome</name>
    <dbReference type="NCBI Taxonomy" id="412755"/>
    <lineage>
        <taxon>unclassified sequences</taxon>
        <taxon>metagenomes</taxon>
        <taxon>ecological metagenomes</taxon>
    </lineage>
</organism>